<organism evidence="2 3">
    <name type="scientific">Clonostachys rhizophaga</name>
    <dbReference type="NCBI Taxonomy" id="160324"/>
    <lineage>
        <taxon>Eukaryota</taxon>
        <taxon>Fungi</taxon>
        <taxon>Dikarya</taxon>
        <taxon>Ascomycota</taxon>
        <taxon>Pezizomycotina</taxon>
        <taxon>Sordariomycetes</taxon>
        <taxon>Hypocreomycetidae</taxon>
        <taxon>Hypocreales</taxon>
        <taxon>Bionectriaceae</taxon>
        <taxon>Clonostachys</taxon>
    </lineage>
</organism>
<dbReference type="Proteomes" id="UP000696573">
    <property type="component" value="Unassembled WGS sequence"/>
</dbReference>
<evidence type="ECO:0000256" key="1">
    <source>
        <dbReference type="SAM" id="SignalP"/>
    </source>
</evidence>
<evidence type="ECO:0008006" key="4">
    <source>
        <dbReference type="Google" id="ProtNLM"/>
    </source>
</evidence>
<accession>A0A9N9VI99</accession>
<protein>
    <recommendedName>
        <fullName evidence="4">Secreted protein</fullName>
    </recommendedName>
</protein>
<comment type="caution">
    <text evidence="2">The sequence shown here is derived from an EMBL/GenBank/DDBJ whole genome shotgun (WGS) entry which is preliminary data.</text>
</comment>
<dbReference type="AlphaFoldDB" id="A0A9N9VI99"/>
<dbReference type="EMBL" id="CABFNQ020000696">
    <property type="protein sequence ID" value="CAH0024425.1"/>
    <property type="molecule type" value="Genomic_DNA"/>
</dbReference>
<sequence>MKPSTCLFVALHYLGLASAASIAKPDDIVQNLETRYCFNLGEVYGDEEGEALVVARKACESDFHGTWKRTEYRKRCYNLSRHKHVTFLVHLSDKSPDHVKNLTSEECYRRLSDQISECPQGSHVWHGVWRYKQARSYSEEMPRMG</sequence>
<evidence type="ECO:0000313" key="2">
    <source>
        <dbReference type="EMBL" id="CAH0024425.1"/>
    </source>
</evidence>
<reference evidence="2" key="1">
    <citation type="submission" date="2021-10" db="EMBL/GenBank/DDBJ databases">
        <authorList>
            <person name="Piombo E."/>
        </authorList>
    </citation>
    <scope>NUCLEOTIDE SEQUENCE</scope>
</reference>
<proteinExistence type="predicted"/>
<gene>
    <name evidence="2" type="ORF">CRHIZ90672A_00014941</name>
</gene>
<feature type="signal peptide" evidence="1">
    <location>
        <begin position="1"/>
        <end position="19"/>
    </location>
</feature>
<name>A0A9N9VI99_9HYPO</name>
<feature type="chain" id="PRO_5040162920" description="Secreted protein" evidence="1">
    <location>
        <begin position="20"/>
        <end position="145"/>
    </location>
</feature>
<dbReference type="OrthoDB" id="5129577at2759"/>
<keyword evidence="3" id="KW-1185">Reference proteome</keyword>
<evidence type="ECO:0000313" key="3">
    <source>
        <dbReference type="Proteomes" id="UP000696573"/>
    </source>
</evidence>
<keyword evidence="1" id="KW-0732">Signal</keyword>